<feature type="compositionally biased region" description="Basic and acidic residues" evidence="3">
    <location>
        <begin position="205"/>
        <end position="219"/>
    </location>
</feature>
<dbReference type="GO" id="GO:0008168">
    <property type="term" value="F:methyltransferase activity"/>
    <property type="evidence" value="ECO:0007669"/>
    <property type="project" value="UniProtKB-KW"/>
</dbReference>
<dbReference type="EMBL" id="BRXU01000003">
    <property type="protein sequence ID" value="GLC49977.1"/>
    <property type="molecule type" value="Genomic_DNA"/>
</dbReference>
<dbReference type="GO" id="GO:0032259">
    <property type="term" value="P:methylation"/>
    <property type="evidence" value="ECO:0007669"/>
    <property type="project" value="UniProtKB-KW"/>
</dbReference>
<feature type="compositionally biased region" description="Low complexity" evidence="3">
    <location>
        <begin position="232"/>
        <end position="252"/>
    </location>
</feature>
<evidence type="ECO:0000256" key="3">
    <source>
        <dbReference type="SAM" id="MobiDB-lite"/>
    </source>
</evidence>
<dbReference type="PANTHER" id="PTHR43619:SF2">
    <property type="entry name" value="S-ADENOSYL-L-METHIONINE-DEPENDENT METHYLTRANSFERASES SUPERFAMILY PROTEIN"/>
    <property type="match status" value="1"/>
</dbReference>
<comment type="caution">
    <text evidence="4">The sequence shown here is derived from an EMBL/GenBank/DDBJ whole genome shotgun (WGS) entry which is preliminary data.</text>
</comment>
<keyword evidence="1" id="KW-0489">Methyltransferase</keyword>
<accession>A0A9W6EYP8</accession>
<evidence type="ECO:0000313" key="5">
    <source>
        <dbReference type="Proteomes" id="UP001165080"/>
    </source>
</evidence>
<dbReference type="InterPro" id="IPR007213">
    <property type="entry name" value="Ppm1/Ppm2/Tcmp"/>
</dbReference>
<feature type="region of interest" description="Disordered" evidence="3">
    <location>
        <begin position="100"/>
        <end position="125"/>
    </location>
</feature>
<protein>
    <submittedName>
        <fullName evidence="4">Uncharacterized protein</fullName>
    </submittedName>
</protein>
<feature type="region of interest" description="Disordered" evidence="3">
    <location>
        <begin position="450"/>
        <end position="476"/>
    </location>
</feature>
<reference evidence="4 5" key="1">
    <citation type="journal article" date="2023" name="Commun. Biol.">
        <title>Reorganization of the ancestral sex-determining regions during the evolution of trioecy in Pleodorina starrii.</title>
        <authorList>
            <person name="Takahashi K."/>
            <person name="Suzuki S."/>
            <person name="Kawai-Toyooka H."/>
            <person name="Yamamoto K."/>
            <person name="Hamaji T."/>
            <person name="Ootsuki R."/>
            <person name="Yamaguchi H."/>
            <person name="Kawachi M."/>
            <person name="Higashiyama T."/>
            <person name="Nozaki H."/>
        </authorList>
    </citation>
    <scope>NUCLEOTIDE SEQUENCE [LARGE SCALE GENOMIC DNA]</scope>
    <source>
        <strain evidence="4 5">NIES-4479</strain>
    </source>
</reference>
<organism evidence="4 5">
    <name type="scientific">Pleodorina starrii</name>
    <dbReference type="NCBI Taxonomy" id="330485"/>
    <lineage>
        <taxon>Eukaryota</taxon>
        <taxon>Viridiplantae</taxon>
        <taxon>Chlorophyta</taxon>
        <taxon>core chlorophytes</taxon>
        <taxon>Chlorophyceae</taxon>
        <taxon>CS clade</taxon>
        <taxon>Chlamydomonadales</taxon>
        <taxon>Volvocaceae</taxon>
        <taxon>Pleodorina</taxon>
    </lineage>
</organism>
<evidence type="ECO:0000313" key="4">
    <source>
        <dbReference type="EMBL" id="GLC49977.1"/>
    </source>
</evidence>
<proteinExistence type="predicted"/>
<evidence type="ECO:0000256" key="2">
    <source>
        <dbReference type="ARBA" id="ARBA00022679"/>
    </source>
</evidence>
<dbReference type="SUPFAM" id="SSF53335">
    <property type="entry name" value="S-adenosyl-L-methionine-dependent methyltransferases"/>
    <property type="match status" value="2"/>
</dbReference>
<gene>
    <name evidence="4" type="primary">PLEST010660</name>
    <name evidence="4" type="ORF">PLESTB_000329000</name>
</gene>
<keyword evidence="2" id="KW-0808">Transferase</keyword>
<dbReference type="AlphaFoldDB" id="A0A9W6EYP8"/>
<keyword evidence="5" id="KW-1185">Reference proteome</keyword>
<dbReference type="InterPro" id="IPR029063">
    <property type="entry name" value="SAM-dependent_MTases_sf"/>
</dbReference>
<feature type="region of interest" description="Disordered" evidence="3">
    <location>
        <begin position="189"/>
        <end position="281"/>
    </location>
</feature>
<dbReference type="Pfam" id="PF04072">
    <property type="entry name" value="LCM"/>
    <property type="match status" value="2"/>
</dbReference>
<evidence type="ECO:0000256" key="1">
    <source>
        <dbReference type="ARBA" id="ARBA00022603"/>
    </source>
</evidence>
<name>A0A9W6EYP8_9CHLO</name>
<dbReference type="Proteomes" id="UP001165080">
    <property type="component" value="Unassembled WGS sequence"/>
</dbReference>
<dbReference type="Gene3D" id="3.40.50.150">
    <property type="entry name" value="Vaccinia Virus protein VP39"/>
    <property type="match status" value="1"/>
</dbReference>
<feature type="compositionally biased region" description="Low complexity" evidence="3">
    <location>
        <begin position="189"/>
        <end position="204"/>
    </location>
</feature>
<sequence length="509" mass="52096">MQATATSTTVAAHEAAGFTGRFTAGLRFVESTCVPHPLLPSDPLAGALAGDRGLALAKQELEQLVRDQGPGKHLRVPARSRLIDDTLEQEIARLQAAVRHGPDAHLDSDGPSGPRGSPPRPAPAAVSSRCRRCACQVVSLGAGMCTRPWRLPCLAGCAVFELDLPHIAATKTALLAEAGAQTSHTAHTLHTLHTGASSPSSSSRRSSDRDPCQGRKDDGDGGDGDGGCNPTASAAAASAAAGSVQQGQQQVGESGGPTGPPPLPQQQGQQQQEQQEEEETGRHRFPLLAASYVCIGADLSDAATTNNTAAAAGGGGGGISASGGGGGLAAALAGAGFDPATPTIWVLEALLYYMPLAAASELLCSLAGLSAAGSRLVVSCVDRELLEASWRGVPKGHVFADLWHFETEALLYDTRAFGECWQIDWTGQPEPEARGGAGGAAGAGAAAGAADAAGAEGASDPHQRRRRPLPASTRRLAKERLGADTYVALYGGSELLFVAGLRPQQQHQQ</sequence>
<dbReference type="PANTHER" id="PTHR43619">
    <property type="entry name" value="S-ADENOSYL-L-METHIONINE-DEPENDENT METHYLTRANSFERASE YKTD-RELATED"/>
    <property type="match status" value="1"/>
</dbReference>